<dbReference type="PANTHER" id="PTHR10357:SF216">
    <property type="entry name" value="MALTOOLIGOSYL TREHALOSE SYNTHASE-RELATED"/>
    <property type="match status" value="1"/>
</dbReference>
<dbReference type="CDD" id="cd11336">
    <property type="entry name" value="AmyAc_MTSase"/>
    <property type="match status" value="1"/>
</dbReference>
<dbReference type="Proteomes" id="UP000198881">
    <property type="component" value="Unassembled WGS sequence"/>
</dbReference>
<dbReference type="PANTHER" id="PTHR10357">
    <property type="entry name" value="ALPHA-AMYLASE FAMILY MEMBER"/>
    <property type="match status" value="1"/>
</dbReference>
<dbReference type="AlphaFoldDB" id="A0A1I7MN22"/>
<evidence type="ECO:0000313" key="3">
    <source>
        <dbReference type="EMBL" id="SFV23312.1"/>
    </source>
</evidence>
<dbReference type="EMBL" id="FPCG01000006">
    <property type="protein sequence ID" value="SFV23312.1"/>
    <property type="molecule type" value="Genomic_DNA"/>
</dbReference>
<sequence>MTTPSRVPASTYRLQLTSAFTLDDARQILPYLRDLGVDWLYLSPMLGAEEGSSHGYDVVDPTLVDESRGGASGLKDLAEAVQEAGGGILADIVPNHVGVATPKDNAWWWDMLQHGRTSKYATAFDIDWAAGNGRISLPVLGDGTEEDPEAELAHLRIVDGELHYFENVYPLAPGTEDAARASVEQHLQEHPEAAGADEERIAELTARAAHDLQHYQLMPWREADENLNYRRFFAVNTLAGVRVEIPRVFAETHREILAWVRDGLVDGLRVDHPDGLADPGGYFENLRQATGGIYLLGEKILEPGERLPATWPIDGTTGYDALGEVDRVLVDPTGIPALDEAAGRLGGWDGQPAEQVWTDLIHDTKRAVADGMLRSEVERLARLVPGILPEIPDDGHHGVGAQLTDASGLSTQTDRPADHESGEHEEPAERHPGGDDRVQDAIAELLACFPVYRSYLPTGQAHLAEAEQEARRRRPDLADALDALMPLLSDPDHPVAERFQQTSGMVMAKGVEDTAFYRYTRLSSLNEVGGDPSDAVWTLEDFHAAQAARLAQQPRSMTTLSTHDTKRSEDVRARIDVLSEMAEDWTATLDRLRELAPLGDGPFEKLLWETVIGAWPTDGTALETERLADYALKAAREASTRTTWTEPDEEFEGRITALAEQATGTGELRDLVQATADRIAVAGVVNQVSMKLIQLTMPGVPDVYQGTEVPFPTLVDPDNRRPVDFRERQMLLERLDAGAEPVFPTRTAADAEDDSAGTVDPTELTEYAAGLKMLVTSRALRSRRDHPERYTRYQELDVFGEAADHLVAFSRGGSITLATRHPLGLDARGGWGETVVVLPRQPMVDLITGRRFGGAFTDGTTRIADLFERHPVALLVPEEGPTRL</sequence>
<dbReference type="SUPFAM" id="SSF51445">
    <property type="entry name" value="(Trans)glycosidases"/>
    <property type="match status" value="1"/>
</dbReference>
<feature type="compositionally biased region" description="Polar residues" evidence="1">
    <location>
        <begin position="404"/>
        <end position="414"/>
    </location>
</feature>
<gene>
    <name evidence="3" type="ORF">SAMN04487966_106161</name>
</gene>
<dbReference type="SMART" id="SM00642">
    <property type="entry name" value="Aamy"/>
    <property type="match status" value="1"/>
</dbReference>
<name>A0A1I7MN22_9MICC</name>
<dbReference type="InterPro" id="IPR012767">
    <property type="entry name" value="Trehalose_TreY"/>
</dbReference>
<dbReference type="STRING" id="574650.SAMN04487966_106161"/>
<dbReference type="InterPro" id="IPR006047">
    <property type="entry name" value="GH13_cat_dom"/>
</dbReference>
<organism evidence="3 4">
    <name type="scientific">Micrococcus terreus</name>
    <dbReference type="NCBI Taxonomy" id="574650"/>
    <lineage>
        <taxon>Bacteria</taxon>
        <taxon>Bacillati</taxon>
        <taxon>Actinomycetota</taxon>
        <taxon>Actinomycetes</taxon>
        <taxon>Micrococcales</taxon>
        <taxon>Micrococcaceae</taxon>
        <taxon>Micrococcus</taxon>
    </lineage>
</organism>
<accession>A0A1I7MN22</accession>
<evidence type="ECO:0000256" key="1">
    <source>
        <dbReference type="SAM" id="MobiDB-lite"/>
    </source>
</evidence>
<dbReference type="GO" id="GO:0005992">
    <property type="term" value="P:trehalose biosynthetic process"/>
    <property type="evidence" value="ECO:0007669"/>
    <property type="project" value="TreeGrafter"/>
</dbReference>
<evidence type="ECO:0000259" key="2">
    <source>
        <dbReference type="SMART" id="SM00642"/>
    </source>
</evidence>
<dbReference type="Gene3D" id="3.20.20.80">
    <property type="entry name" value="Glycosidases"/>
    <property type="match status" value="4"/>
</dbReference>
<dbReference type="Pfam" id="PF00128">
    <property type="entry name" value="Alpha-amylase"/>
    <property type="match status" value="1"/>
</dbReference>
<feature type="domain" description="Glycosyl hydrolase family 13 catalytic" evidence="2">
    <location>
        <begin position="8"/>
        <end position="734"/>
    </location>
</feature>
<protein>
    <submittedName>
        <fullName evidence="3">(1-&gt;4)-alpha-D-glucan 1-alpha-D-glucosylmutase</fullName>
    </submittedName>
</protein>
<dbReference type="GO" id="GO:0047470">
    <property type="term" value="F:(1,4)-alpha-D-glucan 1-alpha-D-glucosylmutase activity"/>
    <property type="evidence" value="ECO:0007669"/>
    <property type="project" value="TreeGrafter"/>
</dbReference>
<keyword evidence="4" id="KW-1185">Reference proteome</keyword>
<proteinExistence type="predicted"/>
<dbReference type="InterPro" id="IPR017853">
    <property type="entry name" value="GH"/>
</dbReference>
<feature type="compositionally biased region" description="Basic and acidic residues" evidence="1">
    <location>
        <begin position="415"/>
        <end position="436"/>
    </location>
</feature>
<reference evidence="3 4" key="1">
    <citation type="submission" date="2016-10" db="EMBL/GenBank/DDBJ databases">
        <authorList>
            <person name="de Groot N.N."/>
        </authorList>
    </citation>
    <scope>NUCLEOTIDE SEQUENCE [LARGE SCALE GENOMIC DNA]</scope>
    <source>
        <strain evidence="3 4">CGMCC 1.7054</strain>
    </source>
</reference>
<feature type="region of interest" description="Disordered" evidence="1">
    <location>
        <begin position="391"/>
        <end position="436"/>
    </location>
</feature>
<evidence type="ECO:0000313" key="4">
    <source>
        <dbReference type="Proteomes" id="UP000198881"/>
    </source>
</evidence>
<dbReference type="GO" id="GO:0030980">
    <property type="term" value="P:alpha-glucan catabolic process"/>
    <property type="evidence" value="ECO:0007669"/>
    <property type="project" value="TreeGrafter"/>
</dbReference>